<dbReference type="SUPFAM" id="SSF50022">
    <property type="entry name" value="ISP domain"/>
    <property type="match status" value="1"/>
</dbReference>
<keyword evidence="8" id="KW-1185">Reference proteome</keyword>
<keyword evidence="4" id="KW-0408">Iron</keyword>
<dbReference type="PANTHER" id="PTHR21266:SF60">
    <property type="entry name" value="3-KETOSTEROID-9-ALPHA-MONOOXYGENASE, OXYGENASE COMPONENT"/>
    <property type="match status" value="1"/>
</dbReference>
<keyword evidence="1" id="KW-0001">2Fe-2S</keyword>
<reference evidence="7 8" key="1">
    <citation type="submission" date="2023-03" db="EMBL/GenBank/DDBJ databases">
        <title>Altererythrobacter sp. CAU 1644 isolated from sand.</title>
        <authorList>
            <person name="Kim W."/>
        </authorList>
    </citation>
    <scope>NUCLEOTIDE SEQUENCE [LARGE SCALE GENOMIC DNA]</scope>
    <source>
        <strain evidence="7 8">CAU 1644</strain>
    </source>
</reference>
<keyword evidence="3" id="KW-0560">Oxidoreductase</keyword>
<accession>A0ABY8FUG5</accession>
<dbReference type="EMBL" id="CP121106">
    <property type="protein sequence ID" value="WFL77735.1"/>
    <property type="molecule type" value="Genomic_DNA"/>
</dbReference>
<organism evidence="7 8">
    <name type="scientific">Altererythrobacter arenosus</name>
    <dbReference type="NCBI Taxonomy" id="3032592"/>
    <lineage>
        <taxon>Bacteria</taxon>
        <taxon>Pseudomonadati</taxon>
        <taxon>Pseudomonadota</taxon>
        <taxon>Alphaproteobacteria</taxon>
        <taxon>Sphingomonadales</taxon>
        <taxon>Erythrobacteraceae</taxon>
        <taxon>Altererythrobacter</taxon>
    </lineage>
</organism>
<name>A0ABY8FUG5_9SPHN</name>
<dbReference type="Pfam" id="PF00355">
    <property type="entry name" value="Rieske"/>
    <property type="match status" value="1"/>
</dbReference>
<dbReference type="InterPro" id="IPR017941">
    <property type="entry name" value="Rieske_2Fe-2S"/>
</dbReference>
<evidence type="ECO:0000256" key="5">
    <source>
        <dbReference type="ARBA" id="ARBA00023014"/>
    </source>
</evidence>
<dbReference type="PANTHER" id="PTHR21266">
    <property type="entry name" value="IRON-SULFUR DOMAIN CONTAINING PROTEIN"/>
    <property type="match status" value="1"/>
</dbReference>
<evidence type="ECO:0000313" key="7">
    <source>
        <dbReference type="EMBL" id="WFL77735.1"/>
    </source>
</evidence>
<sequence>MEKTLHTPARSRVELPENNPVERLGELMPAEGEKGLFSESWFPVCLSSEVGPGEIRGENFLDGKIVIFRGEDGIVRAMSAYCPHLGADLSIGTVEGNHIECAFHRWQFDTDGGCAKTFIGDPAPKRARLFKFPTQEAYGVVWVFNGNTPHWDIPTFQVPDDKIVYRTYRMPSHFACDPWVFAANTPDMQHFKAVHQIQFSSEDPHADVDWSDWGFRYKLIAGHQNNVPIEWTLGILGTSLFWQEGPYGDFWMGGMVGFGLPEVGKHQPFAVMALEDSGDQAINSERFDIAQMLMERTLGEDSEILNTIHYRPGALTRGDTTLSRYLKFVKDYPRSHPSAPFIN</sequence>
<feature type="domain" description="Rieske" evidence="6">
    <location>
        <begin position="42"/>
        <end position="143"/>
    </location>
</feature>
<proteinExistence type="predicted"/>
<keyword evidence="2" id="KW-0479">Metal-binding</keyword>
<dbReference type="InterPro" id="IPR036922">
    <property type="entry name" value="Rieske_2Fe-2S_sf"/>
</dbReference>
<gene>
    <name evidence="7" type="ORF">P7228_01310</name>
</gene>
<dbReference type="CDD" id="cd03469">
    <property type="entry name" value="Rieske_RO_Alpha_N"/>
    <property type="match status" value="1"/>
</dbReference>
<protein>
    <submittedName>
        <fullName evidence="7">Rieske (2Fe-2S) protein</fullName>
    </submittedName>
</protein>
<evidence type="ECO:0000313" key="8">
    <source>
        <dbReference type="Proteomes" id="UP001215827"/>
    </source>
</evidence>
<dbReference type="PROSITE" id="PS51296">
    <property type="entry name" value="RIESKE"/>
    <property type="match status" value="1"/>
</dbReference>
<evidence type="ECO:0000256" key="4">
    <source>
        <dbReference type="ARBA" id="ARBA00023004"/>
    </source>
</evidence>
<dbReference type="InterPro" id="IPR050584">
    <property type="entry name" value="Cholesterol_7-desaturase"/>
</dbReference>
<evidence type="ECO:0000256" key="3">
    <source>
        <dbReference type="ARBA" id="ARBA00023002"/>
    </source>
</evidence>
<dbReference type="Gene3D" id="2.102.10.10">
    <property type="entry name" value="Rieske [2Fe-2S] iron-sulphur domain"/>
    <property type="match status" value="1"/>
</dbReference>
<evidence type="ECO:0000256" key="1">
    <source>
        <dbReference type="ARBA" id="ARBA00022714"/>
    </source>
</evidence>
<evidence type="ECO:0000256" key="2">
    <source>
        <dbReference type="ARBA" id="ARBA00022723"/>
    </source>
</evidence>
<keyword evidence="5" id="KW-0411">Iron-sulfur</keyword>
<evidence type="ECO:0000259" key="6">
    <source>
        <dbReference type="PROSITE" id="PS51296"/>
    </source>
</evidence>
<dbReference type="Proteomes" id="UP001215827">
    <property type="component" value="Chromosome"/>
</dbReference>
<dbReference type="RefSeq" id="WP_278016427.1">
    <property type="nucleotide sequence ID" value="NZ_CP121106.1"/>
</dbReference>